<evidence type="ECO:0000256" key="1">
    <source>
        <dbReference type="ARBA" id="ARBA00009213"/>
    </source>
</evidence>
<dbReference type="InterPro" id="IPR051554">
    <property type="entry name" value="Acetyltransferase_Eis"/>
</dbReference>
<feature type="domain" description="N-acetyltransferase" evidence="5">
    <location>
        <begin position="3"/>
        <end position="151"/>
    </location>
</feature>
<evidence type="ECO:0000313" key="7">
    <source>
        <dbReference type="Proteomes" id="UP001183615"/>
    </source>
</evidence>
<evidence type="ECO:0000256" key="2">
    <source>
        <dbReference type="ARBA" id="ARBA00022679"/>
    </source>
</evidence>
<keyword evidence="2 4" id="KW-0808">Transferase</keyword>
<gene>
    <name evidence="6" type="ORF">RM779_29865</name>
</gene>
<evidence type="ECO:0000259" key="5">
    <source>
        <dbReference type="PROSITE" id="PS51186"/>
    </source>
</evidence>
<keyword evidence="3 4" id="KW-0012">Acyltransferase</keyword>
<name>A0ABU2SCS1_9ACTN</name>
<dbReference type="InterPro" id="IPR041380">
    <property type="entry name" value="Acetyltransf_17"/>
</dbReference>
<dbReference type="InterPro" id="IPR036527">
    <property type="entry name" value="SCP2_sterol-bd_dom_sf"/>
</dbReference>
<dbReference type="RefSeq" id="WP_311620916.1">
    <property type="nucleotide sequence ID" value="NZ_JAVREV010000022.1"/>
</dbReference>
<dbReference type="SUPFAM" id="SSF55729">
    <property type="entry name" value="Acyl-CoA N-acyltransferases (Nat)"/>
    <property type="match status" value="1"/>
</dbReference>
<feature type="active site" description="Proton donor" evidence="4">
    <location>
        <position position="123"/>
    </location>
</feature>
<feature type="active site" description="Proton acceptor; via carboxylate" evidence="4">
    <location>
        <position position="409"/>
    </location>
</feature>
<comment type="similarity">
    <text evidence="1 4">Belongs to the acetyltransferase Eis family.</text>
</comment>
<dbReference type="InterPro" id="IPR025559">
    <property type="entry name" value="Eis_dom"/>
</dbReference>
<feature type="binding site" evidence="4">
    <location>
        <begin position="90"/>
        <end position="95"/>
    </location>
    <ligand>
        <name>acetyl-CoA</name>
        <dbReference type="ChEBI" id="CHEBI:57288"/>
    </ligand>
</feature>
<dbReference type="Pfam" id="PF13527">
    <property type="entry name" value="Acetyltransf_9"/>
    <property type="match status" value="1"/>
</dbReference>
<reference evidence="7" key="1">
    <citation type="submission" date="2023-07" db="EMBL/GenBank/DDBJ databases">
        <title>30 novel species of actinomycetes from the DSMZ collection.</title>
        <authorList>
            <person name="Nouioui I."/>
        </authorList>
    </citation>
    <scope>NUCLEOTIDE SEQUENCE [LARGE SCALE GENOMIC DNA]</scope>
    <source>
        <strain evidence="7">DSM 41886</strain>
    </source>
</reference>
<feature type="binding site" evidence="4">
    <location>
        <begin position="82"/>
        <end position="84"/>
    </location>
    <ligand>
        <name>acetyl-CoA</name>
        <dbReference type="ChEBI" id="CHEBI:57288"/>
    </ligand>
</feature>
<dbReference type="Proteomes" id="UP001183615">
    <property type="component" value="Unassembled WGS sequence"/>
</dbReference>
<protein>
    <submittedName>
        <fullName evidence="6">GNAT family N-acetyltransferase</fullName>
    </submittedName>
</protein>
<dbReference type="SUPFAM" id="SSF55718">
    <property type="entry name" value="SCP-like"/>
    <property type="match status" value="1"/>
</dbReference>
<dbReference type="Pfam" id="PF13530">
    <property type="entry name" value="SCP2_2"/>
    <property type="match status" value="1"/>
</dbReference>
<dbReference type="PROSITE" id="PS51186">
    <property type="entry name" value="GNAT"/>
    <property type="match status" value="1"/>
</dbReference>
<evidence type="ECO:0000256" key="4">
    <source>
        <dbReference type="HAMAP-Rule" id="MF_01812"/>
    </source>
</evidence>
<dbReference type="Gene3D" id="3.40.630.30">
    <property type="match status" value="2"/>
</dbReference>
<organism evidence="6 7">
    <name type="scientific">Streptomyces johnsoniae</name>
    <dbReference type="NCBI Taxonomy" id="3075532"/>
    <lineage>
        <taxon>Bacteria</taxon>
        <taxon>Bacillati</taxon>
        <taxon>Actinomycetota</taxon>
        <taxon>Actinomycetes</taxon>
        <taxon>Kitasatosporales</taxon>
        <taxon>Streptomycetaceae</taxon>
        <taxon>Streptomyces</taxon>
    </lineage>
</organism>
<dbReference type="Gene3D" id="3.30.1050.10">
    <property type="entry name" value="SCP2 sterol-binding domain"/>
    <property type="match status" value="1"/>
</dbReference>
<accession>A0ABU2SCS1</accession>
<sequence length="409" mass="44013">MTNELRVLADSEWTAWWTTLDWAFGGLPESQEEQKLWRDLTDFGRSYGVWDAGQPVGTLGTLTMAVSVPGGAVLPVAGVTMVSVAATHRRQGILRTMMRRALETYRESGEPLAALTASEPAIYGRFGYGAASQRLSADIDIHRVTLGLPPGADNITLRVVDPADEAERCEALYARLVPTRPGMLARGPGWERLPLLDPRQDRAGASARRCVLAERDGELLGYARYALKPEWEPAGPRGTVLVRDLDAAEPAAYGALLRYLHGIDLMSTLTLDNRPVDDPFLHMVSDVRRARLRVTDRLYLRPVDLGAALAGRTYATDVDVVLEVSDGFCPWNEGRWRLSGGPGGAVCERTADAADLALPVAALGAAYLGGTSLRSLAAAGRVEELRTGALGAAATAFGSTVAPWLPHGF</sequence>
<dbReference type="PANTHER" id="PTHR37817:SF1">
    <property type="entry name" value="N-ACETYLTRANSFERASE EIS"/>
    <property type="match status" value="1"/>
</dbReference>
<dbReference type="EMBL" id="JAVREV010000022">
    <property type="protein sequence ID" value="MDT0446772.1"/>
    <property type="molecule type" value="Genomic_DNA"/>
</dbReference>
<evidence type="ECO:0000313" key="6">
    <source>
        <dbReference type="EMBL" id="MDT0446772.1"/>
    </source>
</evidence>
<feature type="binding site" evidence="4">
    <location>
        <begin position="118"/>
        <end position="119"/>
    </location>
    <ligand>
        <name>acetyl-CoA</name>
        <dbReference type="ChEBI" id="CHEBI:57288"/>
    </ligand>
</feature>
<evidence type="ECO:0000256" key="3">
    <source>
        <dbReference type="ARBA" id="ARBA00023315"/>
    </source>
</evidence>
<keyword evidence="7" id="KW-1185">Reference proteome</keyword>
<dbReference type="PANTHER" id="PTHR37817">
    <property type="entry name" value="N-ACETYLTRANSFERASE EIS"/>
    <property type="match status" value="1"/>
</dbReference>
<dbReference type="HAMAP" id="MF_01812">
    <property type="entry name" value="Eis"/>
    <property type="match status" value="1"/>
</dbReference>
<dbReference type="InterPro" id="IPR022902">
    <property type="entry name" value="NAcTrfase_Eis"/>
</dbReference>
<dbReference type="NCBIfam" id="NF002367">
    <property type="entry name" value="PRK01346.1-4"/>
    <property type="match status" value="1"/>
</dbReference>
<dbReference type="Pfam" id="PF17668">
    <property type="entry name" value="Acetyltransf_17"/>
    <property type="match status" value="1"/>
</dbReference>
<comment type="caution">
    <text evidence="6">The sequence shown here is derived from an EMBL/GenBank/DDBJ whole genome shotgun (WGS) entry which is preliminary data.</text>
</comment>
<proteinExistence type="inferred from homology"/>
<dbReference type="InterPro" id="IPR000182">
    <property type="entry name" value="GNAT_dom"/>
</dbReference>
<comment type="subunit">
    <text evidence="4">Homohexamer; trimer of dimers.</text>
</comment>
<dbReference type="CDD" id="cd04301">
    <property type="entry name" value="NAT_SF"/>
    <property type="match status" value="1"/>
</dbReference>
<dbReference type="InterPro" id="IPR016181">
    <property type="entry name" value="Acyl_CoA_acyltransferase"/>
</dbReference>